<dbReference type="KEGG" id="moc:BB934_03110"/>
<dbReference type="InterPro" id="IPR000792">
    <property type="entry name" value="Tscrpt_reg_LuxR_C"/>
</dbReference>
<accession>A0A1B2EBM6</accession>
<dbReference type="SMART" id="SM00421">
    <property type="entry name" value="HTH_LUXR"/>
    <property type="match status" value="1"/>
</dbReference>
<evidence type="ECO:0000259" key="1">
    <source>
        <dbReference type="SMART" id="SM00421"/>
    </source>
</evidence>
<name>A0A1B2EBM6_9HYPH</name>
<protein>
    <recommendedName>
        <fullName evidence="1">HTH luxR-type domain-containing protein</fullName>
    </recommendedName>
</protein>
<proteinExistence type="predicted"/>
<dbReference type="SUPFAM" id="SSF46894">
    <property type="entry name" value="C-terminal effector domain of the bipartite response regulators"/>
    <property type="match status" value="1"/>
</dbReference>
<dbReference type="AlphaFoldDB" id="A0A1B2EBM6"/>
<dbReference type="OrthoDB" id="8020681at2"/>
<dbReference type="InterPro" id="IPR036388">
    <property type="entry name" value="WH-like_DNA-bd_sf"/>
</dbReference>
<gene>
    <name evidence="2" type="ORF">BB934_03110</name>
</gene>
<reference evidence="2" key="1">
    <citation type="submission" date="2016-07" db="EMBL/GenBank/DDBJ databases">
        <title>Microvirga ossetica sp. nov. a new species of rhizobia isolated from root nodules of the legume species Vicia alpestris Steven originated from North Ossetia region in the Caucasus.</title>
        <authorList>
            <person name="Safronova V.I."/>
            <person name="Kuznetsova I.G."/>
            <person name="Sazanova A.L."/>
            <person name="Belimov A."/>
            <person name="Andronov E."/>
            <person name="Osledkin Y.S."/>
            <person name="Onishchuk O.P."/>
            <person name="Kurchak O.N."/>
            <person name="Shaposhnikov A.I."/>
            <person name="Willems A."/>
            <person name="Tikhonovich I.A."/>
        </authorList>
    </citation>
    <scope>NUCLEOTIDE SEQUENCE [LARGE SCALE GENOMIC DNA]</scope>
    <source>
        <strain evidence="2">V5/3M</strain>
    </source>
</reference>
<evidence type="ECO:0000313" key="2">
    <source>
        <dbReference type="EMBL" id="ANY77337.1"/>
    </source>
</evidence>
<feature type="domain" description="HTH luxR-type" evidence="1">
    <location>
        <begin position="13"/>
        <end position="70"/>
    </location>
</feature>
<organism evidence="2">
    <name type="scientific">Microvirga ossetica</name>
    <dbReference type="NCBI Taxonomy" id="1882682"/>
    <lineage>
        <taxon>Bacteria</taxon>
        <taxon>Pseudomonadati</taxon>
        <taxon>Pseudomonadota</taxon>
        <taxon>Alphaproteobacteria</taxon>
        <taxon>Hyphomicrobiales</taxon>
        <taxon>Methylobacteriaceae</taxon>
        <taxon>Microvirga</taxon>
    </lineage>
</organism>
<dbReference type="Pfam" id="PF00196">
    <property type="entry name" value="GerE"/>
    <property type="match status" value="1"/>
</dbReference>
<dbReference type="RefSeq" id="WP_099508335.1">
    <property type="nucleotide sequence ID" value="NZ_CP016616.1"/>
</dbReference>
<dbReference type="Gene3D" id="1.10.10.10">
    <property type="entry name" value="Winged helix-like DNA-binding domain superfamily/Winged helix DNA-binding domain"/>
    <property type="match status" value="1"/>
</dbReference>
<dbReference type="EMBL" id="CP016616">
    <property type="protein sequence ID" value="ANY77337.1"/>
    <property type="molecule type" value="Genomic_DNA"/>
</dbReference>
<dbReference type="GO" id="GO:0003677">
    <property type="term" value="F:DNA binding"/>
    <property type="evidence" value="ECO:0007669"/>
    <property type="project" value="InterPro"/>
</dbReference>
<dbReference type="GO" id="GO:0006355">
    <property type="term" value="P:regulation of DNA-templated transcription"/>
    <property type="evidence" value="ECO:0007669"/>
    <property type="project" value="InterPro"/>
</dbReference>
<sequence>MTGTVIKLLNADTCAFSQVEAEVLRRVSEGDKITSISSEMGLAEPIVMEYIRSILRKVRTRDAERMTGLADIKTLLEEGLSPEEDHG</sequence>
<dbReference type="InterPro" id="IPR016032">
    <property type="entry name" value="Sig_transdc_resp-reg_C-effctor"/>
</dbReference>